<keyword evidence="4" id="KW-0378">Hydrolase</keyword>
<keyword evidence="5" id="KW-1185">Reference proteome</keyword>
<dbReference type="InterPro" id="IPR032466">
    <property type="entry name" value="Metal_Hydrolase"/>
</dbReference>
<dbReference type="AlphaFoldDB" id="A0A6N3T5I5"/>
<dbReference type="Proteomes" id="UP000321104">
    <property type="component" value="Unassembled WGS sequence"/>
</dbReference>
<reference evidence="4 6" key="2">
    <citation type="submission" date="2019-07" db="EMBL/GenBank/DDBJ databases">
        <title>Whole genome shotgun sequence of Acetobacter indonesiensis NBRC 16471.</title>
        <authorList>
            <person name="Hosoyama A."/>
            <person name="Uohara A."/>
            <person name="Ohji S."/>
            <person name="Ichikawa N."/>
        </authorList>
    </citation>
    <scope>NUCLEOTIDE SEQUENCE [LARGE SCALE GENOMIC DNA]</scope>
    <source>
        <strain evidence="4 6">NBRC 16471</strain>
    </source>
</reference>
<feature type="domain" description="Amidohydrolase 3" evidence="2">
    <location>
        <begin position="93"/>
        <end position="609"/>
    </location>
</feature>
<accession>A0A6N3T5I5</accession>
<dbReference type="Gene3D" id="3.20.20.140">
    <property type="entry name" value="Metal-dependent hydrolases"/>
    <property type="match status" value="1"/>
</dbReference>
<feature type="chain" id="PRO_5026682482" evidence="1">
    <location>
        <begin position="22"/>
        <end position="629"/>
    </location>
</feature>
<dbReference type="InterPro" id="IPR011059">
    <property type="entry name" value="Metal-dep_hydrolase_composite"/>
</dbReference>
<dbReference type="InterPro" id="IPR033932">
    <property type="entry name" value="YtcJ-like"/>
</dbReference>
<dbReference type="Pfam" id="PF07969">
    <property type="entry name" value="Amidohydro_3"/>
    <property type="match status" value="1"/>
</dbReference>
<name>A0A6N3T5I5_9PROT</name>
<keyword evidence="1" id="KW-0732">Signal</keyword>
<evidence type="ECO:0000313" key="5">
    <source>
        <dbReference type="Proteomes" id="UP000032673"/>
    </source>
</evidence>
<dbReference type="SUPFAM" id="SSF51338">
    <property type="entry name" value="Composite domain of metallo-dependent hydrolases"/>
    <property type="match status" value="1"/>
</dbReference>
<sequence>MRRSVFRFLSLAGVSLLGAYAGGLGSPKGAGGRGVSQAHAASPPPAQTVLTNGYIYTVNTKNSVAQAIAVRDGTIVYVGTDKGARRFIGPATQVTDLHGHMVMPGLVDGHMHPLDGGRLLISCSLNYEALTIPQFQARISACLKDPKLNKPQGWLIATSWFQEAMQPAGTVLTKAALDAVDAKTPIIVKSSFFHSFLLNSAALKRAGITASTKAPPGGSIIHDKDGNPTGLLEDTAVSLVDSVLPAPTAEEDKTAAAAALAAMRKQGITTFLDAWALDPALTAFTTLQKQGQLTARAHFAVWVDPKDGADVPKVVSLLKTQAARYDQGPVSTAPSITVRNAKLFMDGVISAPALTGVVLDPYFVNKGTAEHPDWQPGTSRGPAPYFPPEVLAPLLQGITQAGFDPHMHADGDGAVRIALDAIEAARKADPKSTFRPAIAHDEMVSPADRGRYKPLDTVAVLSFQWEKPGPDTVDSGRDYLGPQRFADMEPAALLEQTGTRIAYGSDWPVDKLNEWFALKVGATRKNAPDIAPQYAGQLGTQLPLSRASVLRAITMNSSWELQQDKQTGSLEPGKLADLIILDRNVMQVPVDDIANTQVLLTMVGGKVVYSTGAFAPATDGSATDSPATP</sequence>
<dbReference type="EMBL" id="BJXQ01000013">
    <property type="protein sequence ID" value="GEN04123.1"/>
    <property type="molecule type" value="Genomic_DNA"/>
</dbReference>
<evidence type="ECO:0000256" key="1">
    <source>
        <dbReference type="SAM" id="SignalP"/>
    </source>
</evidence>
<gene>
    <name evidence="3" type="ORF">Abin_022_032</name>
    <name evidence="4" type="ORF">AIN02nite_21480</name>
</gene>
<feature type="signal peptide" evidence="1">
    <location>
        <begin position="1"/>
        <end position="21"/>
    </location>
</feature>
<dbReference type="RefSeq" id="WP_084593524.1">
    <property type="nucleotide sequence ID" value="NZ_BAMW01000022.1"/>
</dbReference>
<dbReference type="EMBL" id="BAMW01000022">
    <property type="protein sequence ID" value="GAN63174.1"/>
    <property type="molecule type" value="Genomic_DNA"/>
</dbReference>
<comment type="caution">
    <text evidence="4">The sequence shown here is derived from an EMBL/GenBank/DDBJ whole genome shotgun (WGS) entry which is preliminary data.</text>
</comment>
<dbReference type="Gene3D" id="3.10.310.70">
    <property type="match status" value="1"/>
</dbReference>
<evidence type="ECO:0000313" key="6">
    <source>
        <dbReference type="Proteomes" id="UP000321104"/>
    </source>
</evidence>
<evidence type="ECO:0000313" key="4">
    <source>
        <dbReference type="EMBL" id="GEN04123.1"/>
    </source>
</evidence>
<dbReference type="PANTHER" id="PTHR22642">
    <property type="entry name" value="IMIDAZOLONEPROPIONASE"/>
    <property type="match status" value="1"/>
</dbReference>
<protein>
    <submittedName>
        <fullName evidence="3 4">Amidohydrolase</fullName>
    </submittedName>
</protein>
<dbReference type="CDD" id="cd01300">
    <property type="entry name" value="YtcJ_like"/>
    <property type="match status" value="1"/>
</dbReference>
<proteinExistence type="predicted"/>
<dbReference type="InterPro" id="IPR013108">
    <property type="entry name" value="Amidohydro_3"/>
</dbReference>
<organism evidence="4 6">
    <name type="scientific">Acetobacter indonesiensis</name>
    <dbReference type="NCBI Taxonomy" id="104101"/>
    <lineage>
        <taxon>Bacteria</taxon>
        <taxon>Pseudomonadati</taxon>
        <taxon>Pseudomonadota</taxon>
        <taxon>Alphaproteobacteria</taxon>
        <taxon>Acetobacterales</taxon>
        <taxon>Acetobacteraceae</taxon>
        <taxon>Acetobacter</taxon>
    </lineage>
</organism>
<reference evidence="3 5" key="1">
    <citation type="submission" date="2012-11" db="EMBL/GenBank/DDBJ databases">
        <title>Whole genome sequence of Acetobacter indonesiensis 5H-1.</title>
        <authorList>
            <person name="Azuma Y."/>
            <person name="Higashiura N."/>
            <person name="Hirakawa H."/>
            <person name="Matsushita K."/>
        </authorList>
    </citation>
    <scope>NUCLEOTIDE SEQUENCE [LARGE SCALE GENOMIC DNA]</scope>
    <source>
        <strain evidence="3 5">5H-1</strain>
    </source>
</reference>
<dbReference type="Gene3D" id="2.30.40.10">
    <property type="entry name" value="Urease, subunit C, domain 1"/>
    <property type="match status" value="1"/>
</dbReference>
<dbReference type="GO" id="GO:0016810">
    <property type="term" value="F:hydrolase activity, acting on carbon-nitrogen (but not peptide) bonds"/>
    <property type="evidence" value="ECO:0007669"/>
    <property type="project" value="InterPro"/>
</dbReference>
<dbReference type="PANTHER" id="PTHR22642:SF2">
    <property type="entry name" value="PROTEIN LONG AFTER FAR-RED 3"/>
    <property type="match status" value="1"/>
</dbReference>
<dbReference type="SUPFAM" id="SSF51556">
    <property type="entry name" value="Metallo-dependent hydrolases"/>
    <property type="match status" value="1"/>
</dbReference>
<dbReference type="Proteomes" id="UP000032673">
    <property type="component" value="Unassembled WGS sequence"/>
</dbReference>
<evidence type="ECO:0000313" key="3">
    <source>
        <dbReference type="EMBL" id="GAN63174.1"/>
    </source>
</evidence>
<evidence type="ECO:0000259" key="2">
    <source>
        <dbReference type="Pfam" id="PF07969"/>
    </source>
</evidence>